<dbReference type="OrthoDB" id="10552936at2759"/>
<proteinExistence type="predicted"/>
<comment type="caution">
    <text evidence="1">The sequence shown here is derived from an EMBL/GenBank/DDBJ whole genome shotgun (WGS) entry which is preliminary data.</text>
</comment>
<gene>
    <name evidence="1" type="ORF">BDFB_008068</name>
</gene>
<dbReference type="Proteomes" id="UP000292052">
    <property type="component" value="Unassembled WGS sequence"/>
</dbReference>
<keyword evidence="2" id="KW-1185">Reference proteome</keyword>
<evidence type="ECO:0000313" key="1">
    <source>
        <dbReference type="EMBL" id="RZC34283.1"/>
    </source>
</evidence>
<organism evidence="1 2">
    <name type="scientific">Asbolus verrucosus</name>
    <name type="common">Desert ironclad beetle</name>
    <dbReference type="NCBI Taxonomy" id="1661398"/>
    <lineage>
        <taxon>Eukaryota</taxon>
        <taxon>Metazoa</taxon>
        <taxon>Ecdysozoa</taxon>
        <taxon>Arthropoda</taxon>
        <taxon>Hexapoda</taxon>
        <taxon>Insecta</taxon>
        <taxon>Pterygota</taxon>
        <taxon>Neoptera</taxon>
        <taxon>Endopterygota</taxon>
        <taxon>Coleoptera</taxon>
        <taxon>Polyphaga</taxon>
        <taxon>Cucujiformia</taxon>
        <taxon>Tenebrionidae</taxon>
        <taxon>Pimeliinae</taxon>
        <taxon>Asbolus</taxon>
    </lineage>
</organism>
<dbReference type="EMBL" id="QDEB01081402">
    <property type="protein sequence ID" value="RZC34283.1"/>
    <property type="molecule type" value="Genomic_DNA"/>
</dbReference>
<reference evidence="1 2" key="1">
    <citation type="submission" date="2017-03" db="EMBL/GenBank/DDBJ databases">
        <title>Genome of the blue death feigning beetle - Asbolus verrucosus.</title>
        <authorList>
            <person name="Rider S.D."/>
        </authorList>
    </citation>
    <scope>NUCLEOTIDE SEQUENCE [LARGE SCALE GENOMIC DNA]</scope>
    <source>
        <strain evidence="1">Butters</strain>
        <tissue evidence="1">Head and leg muscle</tissue>
    </source>
</reference>
<protein>
    <submittedName>
        <fullName evidence="1">Uncharacterized protein</fullName>
    </submittedName>
</protein>
<accession>A0A482VNK6</accession>
<sequence>MWPPALFDEGFQNFPGPQIYFNLINKIKCSGNYYRVSFAFQTVFIARTEHCQKLSVGGLFTTPLCKTLGVSSANFSLLSIMLAYMFD</sequence>
<dbReference type="AlphaFoldDB" id="A0A482VNK6"/>
<evidence type="ECO:0000313" key="2">
    <source>
        <dbReference type="Proteomes" id="UP000292052"/>
    </source>
</evidence>
<name>A0A482VNK6_ASBVE</name>